<dbReference type="Proteomes" id="UP000461730">
    <property type="component" value="Unassembled WGS sequence"/>
</dbReference>
<evidence type="ECO:0000313" key="4">
    <source>
        <dbReference type="Proteomes" id="UP000461730"/>
    </source>
</evidence>
<dbReference type="NCBIfam" id="TIGR04183">
    <property type="entry name" value="Por_Secre_tail"/>
    <property type="match status" value="1"/>
</dbReference>
<sequence>MKKVLFVLLCPLFAFTAMGNPPADTTGMISLKNSFYGYSRTLPVLTATSRDAMPGRMYLYPVPSTGTVYVETTGTGEEDRIIGVFDMTGKAILIQKYGITRGYNRLEVPLPSNLANGTYIISDGTVSKKVVLAR</sequence>
<reference evidence="3 4" key="1">
    <citation type="submission" date="2019-12" db="EMBL/GenBank/DDBJ databases">
        <title>Chitinophaga sp. strain ysch24 (GDMCC 1.1355), whole genome shotgun sequence.</title>
        <authorList>
            <person name="Zhang X."/>
        </authorList>
    </citation>
    <scope>NUCLEOTIDE SEQUENCE [LARGE SCALE GENOMIC DNA]</scope>
    <source>
        <strain evidence="4">ysch24</strain>
    </source>
</reference>
<protein>
    <submittedName>
        <fullName evidence="3">T9SS type A sorting domain-containing protein</fullName>
    </submittedName>
</protein>
<evidence type="ECO:0000313" key="3">
    <source>
        <dbReference type="EMBL" id="MVT07938.1"/>
    </source>
</evidence>
<organism evidence="3 4">
    <name type="scientific">Chitinophaga tropicalis</name>
    <dbReference type="NCBI Taxonomy" id="2683588"/>
    <lineage>
        <taxon>Bacteria</taxon>
        <taxon>Pseudomonadati</taxon>
        <taxon>Bacteroidota</taxon>
        <taxon>Chitinophagia</taxon>
        <taxon>Chitinophagales</taxon>
        <taxon>Chitinophagaceae</taxon>
        <taxon>Chitinophaga</taxon>
    </lineage>
</organism>
<dbReference type="RefSeq" id="WP_157305360.1">
    <property type="nucleotide sequence ID" value="NZ_WRXN01000002.1"/>
</dbReference>
<dbReference type="AlphaFoldDB" id="A0A7K1U0P4"/>
<evidence type="ECO:0000259" key="2">
    <source>
        <dbReference type="Pfam" id="PF18962"/>
    </source>
</evidence>
<keyword evidence="1" id="KW-0732">Signal</keyword>
<dbReference type="InterPro" id="IPR026444">
    <property type="entry name" value="Secre_tail"/>
</dbReference>
<comment type="caution">
    <text evidence="3">The sequence shown here is derived from an EMBL/GenBank/DDBJ whole genome shotgun (WGS) entry which is preliminary data.</text>
</comment>
<accession>A0A7K1U0P4</accession>
<gene>
    <name evidence="3" type="ORF">GO493_06670</name>
</gene>
<feature type="domain" description="Secretion system C-terminal sorting" evidence="2">
    <location>
        <begin position="59"/>
        <end position="125"/>
    </location>
</feature>
<dbReference type="EMBL" id="WRXN01000002">
    <property type="protein sequence ID" value="MVT07938.1"/>
    <property type="molecule type" value="Genomic_DNA"/>
</dbReference>
<dbReference type="Pfam" id="PF18962">
    <property type="entry name" value="Por_Secre_tail"/>
    <property type="match status" value="1"/>
</dbReference>
<feature type="signal peptide" evidence="1">
    <location>
        <begin position="1"/>
        <end position="19"/>
    </location>
</feature>
<proteinExistence type="predicted"/>
<name>A0A7K1U0P4_9BACT</name>
<keyword evidence="4" id="KW-1185">Reference proteome</keyword>
<feature type="chain" id="PRO_5029787379" evidence="1">
    <location>
        <begin position="20"/>
        <end position="134"/>
    </location>
</feature>
<evidence type="ECO:0000256" key="1">
    <source>
        <dbReference type="SAM" id="SignalP"/>
    </source>
</evidence>